<evidence type="ECO:0000313" key="5">
    <source>
        <dbReference type="EMBL" id="MBF5053461.1"/>
    </source>
</evidence>
<dbReference type="SUPFAM" id="SSF46689">
    <property type="entry name" value="Homeodomain-like"/>
    <property type="match status" value="1"/>
</dbReference>
<evidence type="ECO:0000313" key="6">
    <source>
        <dbReference type="Proteomes" id="UP000644441"/>
    </source>
</evidence>
<evidence type="ECO:0000259" key="4">
    <source>
        <dbReference type="PROSITE" id="PS01124"/>
    </source>
</evidence>
<reference evidence="5 6" key="1">
    <citation type="submission" date="2012-09" db="EMBL/GenBank/DDBJ databases">
        <title>Genome Sequence of alkane-degrading Bacterium Alcanivorax venustensis ISO4.</title>
        <authorList>
            <person name="Lai Q."/>
            <person name="Shao Z."/>
        </authorList>
    </citation>
    <scope>NUCLEOTIDE SEQUENCE [LARGE SCALE GENOMIC DNA]</scope>
    <source>
        <strain evidence="5 6">ISO4</strain>
    </source>
</reference>
<keyword evidence="2" id="KW-0238">DNA-binding</keyword>
<keyword evidence="3" id="KW-0804">Transcription</keyword>
<organism evidence="5 6">
    <name type="scientific">Alloalcanivorax venustensis ISO4</name>
    <dbReference type="NCBI Taxonomy" id="1177184"/>
    <lineage>
        <taxon>Bacteria</taxon>
        <taxon>Pseudomonadati</taxon>
        <taxon>Pseudomonadota</taxon>
        <taxon>Gammaproteobacteria</taxon>
        <taxon>Oceanospirillales</taxon>
        <taxon>Alcanivoracaceae</taxon>
        <taxon>Alloalcanivorax</taxon>
    </lineage>
</organism>
<evidence type="ECO:0000256" key="2">
    <source>
        <dbReference type="ARBA" id="ARBA00023125"/>
    </source>
</evidence>
<comment type="caution">
    <text evidence="5">The sequence shown here is derived from an EMBL/GenBank/DDBJ whole genome shotgun (WGS) entry which is preliminary data.</text>
</comment>
<dbReference type="Gene3D" id="1.10.10.60">
    <property type="entry name" value="Homeodomain-like"/>
    <property type="match status" value="1"/>
</dbReference>
<dbReference type="PANTHER" id="PTHR47894:SF1">
    <property type="entry name" value="HTH-TYPE TRANSCRIPTIONAL REGULATOR VQSM"/>
    <property type="match status" value="1"/>
</dbReference>
<name>A0ABS0AH40_9GAMM</name>
<accession>A0ABS0AH40</accession>
<dbReference type="PANTHER" id="PTHR47894">
    <property type="entry name" value="HTH-TYPE TRANSCRIPTIONAL REGULATOR GADX"/>
    <property type="match status" value="1"/>
</dbReference>
<protein>
    <submittedName>
        <fullName evidence="5">AraC family transcriptional regulator</fullName>
    </submittedName>
</protein>
<dbReference type="SMART" id="SM00342">
    <property type="entry name" value="HTH_ARAC"/>
    <property type="match status" value="1"/>
</dbReference>
<gene>
    <name evidence="5" type="ORF">ISO4_02063</name>
</gene>
<dbReference type="RefSeq" id="WP_194856165.1">
    <property type="nucleotide sequence ID" value="NZ_ARXR01000016.1"/>
</dbReference>
<sequence length="344" mass="38090">MGPLGFVSAAGLRAYLAAGRAAGVDSAGALTAAGIDPRALDLPDLHVPGDRFEALIAELAERSGDPLFGLHASECLPPGVFNVLGYIALSASTLLEALAKVARYEKRVGDLGSVETRLRGNESRILWYPRCSRQPVRRHLVEAVFAGWLRYTRWLADDQALNPERVWFEHPGPDDPRQAGEYQRLFGCPVDFNQPYSALIGDRDMLARPPRRPEPHQLGPLEEHAARHLETLGIATSLSLRVRHYLQAALGGPLPDRDQVAHALRLNTRTLHRHLVAEGTGWREILDSVRLERAKARLLESRCPQAEIAADLGYADIRCFQRSFKRHTGVTPGQYRRGMDSDGE</sequence>
<dbReference type="PROSITE" id="PS01124">
    <property type="entry name" value="HTH_ARAC_FAMILY_2"/>
    <property type="match status" value="1"/>
</dbReference>
<dbReference type="InterPro" id="IPR018060">
    <property type="entry name" value="HTH_AraC"/>
</dbReference>
<dbReference type="Proteomes" id="UP000644441">
    <property type="component" value="Unassembled WGS sequence"/>
</dbReference>
<dbReference type="InterPro" id="IPR032687">
    <property type="entry name" value="AraC-type_N"/>
</dbReference>
<feature type="domain" description="HTH araC/xylS-type" evidence="4">
    <location>
        <begin position="240"/>
        <end position="338"/>
    </location>
</feature>
<proteinExistence type="predicted"/>
<evidence type="ECO:0000256" key="1">
    <source>
        <dbReference type="ARBA" id="ARBA00023015"/>
    </source>
</evidence>
<keyword evidence="1" id="KW-0805">Transcription regulation</keyword>
<evidence type="ECO:0000256" key="3">
    <source>
        <dbReference type="ARBA" id="ARBA00023163"/>
    </source>
</evidence>
<keyword evidence="6" id="KW-1185">Reference proteome</keyword>
<dbReference type="Pfam" id="PF12625">
    <property type="entry name" value="Arabinose_bd"/>
    <property type="match status" value="1"/>
</dbReference>
<dbReference type="Pfam" id="PF12833">
    <property type="entry name" value="HTH_18"/>
    <property type="match status" value="1"/>
</dbReference>
<dbReference type="EMBL" id="ARXR01000016">
    <property type="protein sequence ID" value="MBF5053461.1"/>
    <property type="molecule type" value="Genomic_DNA"/>
</dbReference>
<dbReference type="InterPro" id="IPR009057">
    <property type="entry name" value="Homeodomain-like_sf"/>
</dbReference>